<evidence type="ECO:0000313" key="1">
    <source>
        <dbReference type="EMBL" id="RXI05229.1"/>
    </source>
</evidence>
<gene>
    <name evidence="1" type="ORF">DVH24_006486</name>
</gene>
<protein>
    <submittedName>
        <fullName evidence="1">Uncharacterized protein</fullName>
    </submittedName>
</protein>
<evidence type="ECO:0000313" key="2">
    <source>
        <dbReference type="Proteomes" id="UP000290289"/>
    </source>
</evidence>
<reference evidence="1 2" key="1">
    <citation type="submission" date="2018-10" db="EMBL/GenBank/DDBJ databases">
        <title>A high-quality apple genome assembly.</title>
        <authorList>
            <person name="Hu J."/>
        </authorList>
    </citation>
    <scope>NUCLEOTIDE SEQUENCE [LARGE SCALE GENOMIC DNA]</scope>
    <source>
        <strain evidence="2">cv. HFTH1</strain>
        <tissue evidence="1">Young leaf</tissue>
    </source>
</reference>
<name>A0A498KAI6_MALDO</name>
<proteinExistence type="predicted"/>
<sequence>MQKKRWVALAALRKIRGDTIHYDVVTNPATSRVLSVGLKSAQCETMPWNDSKGRAEWNEGPCKVIS</sequence>
<organism evidence="1 2">
    <name type="scientific">Malus domestica</name>
    <name type="common">Apple</name>
    <name type="synonym">Pyrus malus</name>
    <dbReference type="NCBI Taxonomy" id="3750"/>
    <lineage>
        <taxon>Eukaryota</taxon>
        <taxon>Viridiplantae</taxon>
        <taxon>Streptophyta</taxon>
        <taxon>Embryophyta</taxon>
        <taxon>Tracheophyta</taxon>
        <taxon>Spermatophyta</taxon>
        <taxon>Magnoliopsida</taxon>
        <taxon>eudicotyledons</taxon>
        <taxon>Gunneridae</taxon>
        <taxon>Pentapetalae</taxon>
        <taxon>rosids</taxon>
        <taxon>fabids</taxon>
        <taxon>Rosales</taxon>
        <taxon>Rosaceae</taxon>
        <taxon>Amygdaloideae</taxon>
        <taxon>Maleae</taxon>
        <taxon>Malus</taxon>
    </lineage>
</organism>
<keyword evidence="2" id="KW-1185">Reference proteome</keyword>
<dbReference type="AlphaFoldDB" id="A0A498KAI6"/>
<dbReference type="EMBL" id="RDQH01000328">
    <property type="protein sequence ID" value="RXI05229.1"/>
    <property type="molecule type" value="Genomic_DNA"/>
</dbReference>
<dbReference type="Proteomes" id="UP000290289">
    <property type="component" value="Chromosome 2"/>
</dbReference>
<comment type="caution">
    <text evidence="1">The sequence shown here is derived from an EMBL/GenBank/DDBJ whole genome shotgun (WGS) entry which is preliminary data.</text>
</comment>
<accession>A0A498KAI6</accession>